<keyword evidence="4" id="KW-0175">Coiled coil</keyword>
<evidence type="ECO:0000256" key="1">
    <source>
        <dbReference type="ARBA" id="ARBA00004229"/>
    </source>
</evidence>
<dbReference type="PANTHER" id="PTHR33926:SF4">
    <property type="entry name" value="PROTEIN TIC 22, CHLOROPLASTIC"/>
    <property type="match status" value="1"/>
</dbReference>
<feature type="coiled-coil region" evidence="4">
    <location>
        <begin position="299"/>
        <end position="326"/>
    </location>
</feature>
<proteinExistence type="predicted"/>
<dbReference type="AlphaFoldDB" id="A0A1D1ZQP2"/>
<dbReference type="GO" id="GO:0015031">
    <property type="term" value="P:protein transport"/>
    <property type="evidence" value="ECO:0007669"/>
    <property type="project" value="InterPro"/>
</dbReference>
<dbReference type="GO" id="GO:0009507">
    <property type="term" value="C:chloroplast"/>
    <property type="evidence" value="ECO:0007669"/>
    <property type="project" value="UniProtKB-SubCell"/>
</dbReference>
<gene>
    <name evidence="5" type="ORF">g.15360</name>
</gene>
<dbReference type="Gene3D" id="3.40.1350.100">
    <property type="match status" value="1"/>
</dbReference>
<evidence type="ECO:0000256" key="2">
    <source>
        <dbReference type="ARBA" id="ARBA00022528"/>
    </source>
</evidence>
<organism evidence="5">
    <name type="scientific">Auxenochlorella protothecoides</name>
    <name type="common">Green microalga</name>
    <name type="synonym">Chlorella protothecoides</name>
    <dbReference type="NCBI Taxonomy" id="3075"/>
    <lineage>
        <taxon>Eukaryota</taxon>
        <taxon>Viridiplantae</taxon>
        <taxon>Chlorophyta</taxon>
        <taxon>core chlorophytes</taxon>
        <taxon>Trebouxiophyceae</taxon>
        <taxon>Chlorellales</taxon>
        <taxon>Chlorellaceae</taxon>
        <taxon>Auxenochlorella</taxon>
    </lineage>
</organism>
<protein>
    <submittedName>
        <fullName evidence="5">Uncharacterized protein</fullName>
    </submittedName>
</protein>
<dbReference type="PANTHER" id="PTHR33926">
    <property type="entry name" value="PROTEIN TIC 22, CHLOROPLASTIC"/>
    <property type="match status" value="1"/>
</dbReference>
<sequence>MPGRDRDLSTPHIRTHRSRIIIHFPRDGGGIIPRAMSSMTEASAPHKELQARVQRCVTSWQEHLARQSATLQAAVNQHVEGAHHGIQALGQQLARLRVPPPAQRPQPSVLLASITTAARVVSGSAPQPAFDLALAPEEIKARLANVPVFTVVNGKEEFVLVTGEQAEKRQLGLFFFNEADAQALVATMKASDAAQGRAARVLPTSLASVYDFALTPRASTGLEGVTFRFVPEPGEVAAALQLYNAAGVSAGGFMGVPLFQAEGLTVMSEGKRCTPLFFSKADLDVALGTAAGQKHEEMLGLTRQRAEEARKDVQRIRDEVASAGEDKAAKAAAERQLKPALEAQARYQARTAQLEDKKVKVPRVDLGSLEEVLGRMEADARGEWADVLFIPSGTMMVTGKKKGR</sequence>
<dbReference type="EMBL" id="GDKF01009308">
    <property type="protein sequence ID" value="JAT69314.1"/>
    <property type="molecule type" value="Transcribed_RNA"/>
</dbReference>
<accession>A0A1D1ZQP2</accession>
<dbReference type="Pfam" id="PF04278">
    <property type="entry name" value="Tic22"/>
    <property type="match status" value="1"/>
</dbReference>
<reference evidence="5" key="1">
    <citation type="submission" date="2015-08" db="EMBL/GenBank/DDBJ databases">
        <authorList>
            <person name="Babu N.S."/>
            <person name="Beckwith C.J."/>
            <person name="Beseler K.G."/>
            <person name="Brison A."/>
            <person name="Carone J.V."/>
            <person name="Caskin T.P."/>
            <person name="Diamond M."/>
            <person name="Durham M.E."/>
            <person name="Foxe J.M."/>
            <person name="Go M."/>
            <person name="Henderson B.A."/>
            <person name="Jones I.B."/>
            <person name="McGettigan J.A."/>
            <person name="Micheletti S.J."/>
            <person name="Nasrallah M.E."/>
            <person name="Ortiz D."/>
            <person name="Piller C.R."/>
            <person name="Privatt S.R."/>
            <person name="Schneider S.L."/>
            <person name="Sharp S."/>
            <person name="Smith T.C."/>
            <person name="Stanton J.D."/>
            <person name="Ullery H.E."/>
            <person name="Wilson R.J."/>
            <person name="Serrano M.G."/>
            <person name="Buck G."/>
            <person name="Lee V."/>
            <person name="Wang Y."/>
            <person name="Carvalho R."/>
            <person name="Voegtly L."/>
            <person name="Shi R."/>
            <person name="Duckworth R."/>
            <person name="Johnson A."/>
            <person name="Loviza R."/>
            <person name="Walstead R."/>
            <person name="Shah Z."/>
            <person name="Kiflezghi M."/>
            <person name="Wade K."/>
            <person name="Ball S.L."/>
            <person name="Bradley K.W."/>
            <person name="Asai D.J."/>
            <person name="Bowman C.A."/>
            <person name="Russell D.A."/>
            <person name="Pope W.H."/>
            <person name="Jacobs-Sera D."/>
            <person name="Hendrix R.W."/>
            <person name="Hatfull G.F."/>
        </authorList>
    </citation>
    <scope>NUCLEOTIDE SEQUENCE</scope>
</reference>
<evidence type="ECO:0000313" key="5">
    <source>
        <dbReference type="EMBL" id="JAT69314.1"/>
    </source>
</evidence>
<name>A0A1D1ZQP2_AUXPR</name>
<dbReference type="InterPro" id="IPR007378">
    <property type="entry name" value="Tic22-like"/>
</dbReference>
<evidence type="ECO:0000256" key="4">
    <source>
        <dbReference type="SAM" id="Coils"/>
    </source>
</evidence>
<keyword evidence="2" id="KW-0150">Chloroplast</keyword>
<keyword evidence="3" id="KW-0934">Plastid</keyword>
<comment type="subcellular location">
    <subcellularLocation>
        <location evidence="1">Plastid</location>
        <location evidence="1">Chloroplast</location>
    </subcellularLocation>
</comment>
<evidence type="ECO:0000256" key="3">
    <source>
        <dbReference type="ARBA" id="ARBA00022640"/>
    </source>
</evidence>